<evidence type="ECO:0000256" key="2">
    <source>
        <dbReference type="ARBA" id="ARBA00007373"/>
    </source>
</evidence>
<dbReference type="InterPro" id="IPR004870">
    <property type="entry name" value="Nucleoporin_Nup155"/>
</dbReference>
<dbReference type="Proteomes" id="UP001189429">
    <property type="component" value="Unassembled WGS sequence"/>
</dbReference>
<evidence type="ECO:0000259" key="7">
    <source>
        <dbReference type="Pfam" id="PF08801"/>
    </source>
</evidence>
<keyword evidence="4" id="KW-0539">Nucleus</keyword>
<dbReference type="InterPro" id="IPR014908">
    <property type="entry name" value="Nucleoporin_Nup133/Nup155_N"/>
</dbReference>
<protein>
    <submittedName>
        <fullName evidence="8">Uncharacterized protein</fullName>
    </submittedName>
</protein>
<dbReference type="PANTHER" id="PTHR10350">
    <property type="entry name" value="NUCLEAR PORE COMPLEX PROTEIN NUP155"/>
    <property type="match status" value="1"/>
</dbReference>
<dbReference type="PANTHER" id="PTHR10350:SF6">
    <property type="entry name" value="NUCLEAR PORE COMPLEX PROTEIN NUP155"/>
    <property type="match status" value="1"/>
</dbReference>
<evidence type="ECO:0000256" key="5">
    <source>
        <dbReference type="SAM" id="MobiDB-lite"/>
    </source>
</evidence>
<dbReference type="InterPro" id="IPR042537">
    <property type="entry name" value="Nucleoporin_Nup155_C_2"/>
</dbReference>
<comment type="caution">
    <text evidence="8">The sequence shown here is derived from an EMBL/GenBank/DDBJ whole genome shotgun (WGS) entry which is preliminary data.</text>
</comment>
<reference evidence="8" key="1">
    <citation type="submission" date="2023-10" db="EMBL/GenBank/DDBJ databases">
        <authorList>
            <person name="Chen Y."/>
            <person name="Shah S."/>
            <person name="Dougan E. K."/>
            <person name="Thang M."/>
            <person name="Chan C."/>
        </authorList>
    </citation>
    <scope>NUCLEOTIDE SEQUENCE [LARGE SCALE GENOMIC DNA]</scope>
</reference>
<evidence type="ECO:0000313" key="9">
    <source>
        <dbReference type="Proteomes" id="UP001189429"/>
    </source>
</evidence>
<dbReference type="Gene3D" id="1.25.40.440">
    <property type="entry name" value="Nucleoporin, helical domain, central subdomain"/>
    <property type="match status" value="1"/>
</dbReference>
<keyword evidence="9" id="KW-1185">Reference proteome</keyword>
<feature type="domain" description="Nucleoporin Nup133/Nup155-like C-terminal" evidence="6">
    <location>
        <begin position="891"/>
        <end position="1080"/>
    </location>
</feature>
<comment type="similarity">
    <text evidence="2">Belongs to the non-repetitive/WGA-negative nucleoporin family.</text>
</comment>
<gene>
    <name evidence="8" type="ORF">PCOR1329_LOCUS15031</name>
</gene>
<evidence type="ECO:0000256" key="1">
    <source>
        <dbReference type="ARBA" id="ARBA00004123"/>
    </source>
</evidence>
<keyword evidence="3" id="KW-0813">Transport</keyword>
<evidence type="ECO:0000259" key="6">
    <source>
        <dbReference type="Pfam" id="PF03177"/>
    </source>
</evidence>
<comment type="subcellular location">
    <subcellularLocation>
        <location evidence="1">Nucleus</location>
    </subcellularLocation>
</comment>
<dbReference type="InterPro" id="IPR007187">
    <property type="entry name" value="Nucleoporin_Nup133/Nup155_C"/>
</dbReference>
<feature type="region of interest" description="Disordered" evidence="5">
    <location>
        <begin position="693"/>
        <end position="713"/>
    </location>
</feature>
<proteinExistence type="inferred from homology"/>
<feature type="domain" description="Nucleoporin Nup133/Nup155-like N-terminal" evidence="7">
    <location>
        <begin position="2"/>
        <end position="166"/>
    </location>
</feature>
<organism evidence="8 9">
    <name type="scientific">Prorocentrum cordatum</name>
    <dbReference type="NCBI Taxonomy" id="2364126"/>
    <lineage>
        <taxon>Eukaryota</taxon>
        <taxon>Sar</taxon>
        <taxon>Alveolata</taxon>
        <taxon>Dinophyceae</taxon>
        <taxon>Prorocentrales</taxon>
        <taxon>Prorocentraceae</taxon>
        <taxon>Prorocentrum</taxon>
    </lineage>
</organism>
<dbReference type="EMBL" id="CAUYUJ010004522">
    <property type="protein sequence ID" value="CAK0809906.1"/>
    <property type="molecule type" value="Genomic_DNA"/>
</dbReference>
<dbReference type="Pfam" id="PF08801">
    <property type="entry name" value="Nucleoporin_N"/>
    <property type="match status" value="1"/>
</dbReference>
<evidence type="ECO:0000256" key="3">
    <source>
        <dbReference type="ARBA" id="ARBA00022448"/>
    </source>
</evidence>
<evidence type="ECO:0000256" key="4">
    <source>
        <dbReference type="ARBA" id="ARBA00023242"/>
    </source>
</evidence>
<dbReference type="Pfam" id="PF03177">
    <property type="entry name" value="Nucleoporin_C"/>
    <property type="match status" value="1"/>
</dbReference>
<name>A0ABN9QUD5_9DINO</name>
<accession>A0ABN9QUD5</accession>
<evidence type="ECO:0000313" key="8">
    <source>
        <dbReference type="EMBL" id="CAK0809906.1"/>
    </source>
</evidence>
<sequence>MLHIWDYHREAPEVLVVPADSVILSVAFCPPRHGVFDGSIRLVIVLCTRLTVSLVGLCHAGPGALRGAAPGGPLSAGLLAAPPPAHQQGLGLRPVPLEGYSCRTDGALFHRVRYTEDGHVLLACGAPQVYELAYSRNPGWFHSKCRLIRHSNGLRARVRDFLSISAAAAPGRIRLLECAPSNFAATVDDCNTLRLLGLRDQAVNRAESVALLEELAVLTAPALAERALAVARVHLASHVVTHVFLAMGSDGHLRARVVTAARERLLFICSASSAAGPPTGGSDASAGAAAPAGRRCFGFWLQHVSQAHFGAPPASSWGASRGTAAAPGQRRSSCLEEAFEPCLYSAGVWVAGAQRPGGAASEVGVTARLEECGGAAGARTLQTTMTLDAQVLDIAEEGSSAGLLRTPLPALPPVDPGGAPGARSRSFALLMQNGVQVLRVSPKALAPGRPPATAAECCAHLARLPTLPSAPSPGPGDAAGGSSWAWSFDDVRAPTLGEHAALPKPALGRWLHGLLRFLGATLQPLWGAPLVVPVRGRVGSSQGEELRIALSEEVIYGVLRQLHPVLLFARQGLAREGGGAAAAARQPPPSGAQRARAYCFERTGDDEAVARARGALEEVLAVERAREALALLRALHSQRSAFRVLQSGALDGGARERLADTPLRELVGSDGAMEPVVKLCTATVAESGLATPAPEAAPGIAGRPTRRTSDGADVGRGAARALCRELEEQCPVLFKRVDVAYLRGRLGVTEVHGASTAGELLRCCVQAVAPAPAPDPTAALACSLQTMAAEDPAVLAQDVRATAAADPWGAVQSCAERLQQLQQGAASRGGEAFGAQARALLEALLGAICAAPQLYQPKGGVADAASKAVKHLLLKTGSLGGESQGALPPAHEAILDHLLANPQLHRVLQQVLESTAVDVQGFLRSRLAVGSRAAGEILARHHQAQGRPADASEVLAQLAGRQDPATTLEERARLLQQALAAAQQAAPSSKTVVDRLSAQLNLAVRVQMPLHSEMLLLARDDRVESQWREAAEKRAKELQRLLSLQELYQTVESFGLWHLALLVIDLASDVQDQLMISNQWLRVLLPPNCPYTSRELTQGVFPLLMLRRCTDFFLHASPPGHLPTSAVACPDDFRVRASRLLDELARATDVHGPLWEARRLAYMLEYSSCLWLRATETAAVLPEASAEDSRCQTWVALELLPGRPFHMSAASVTKLYSDMLDLANWLGEFKDMLPPDPNGCCRRLSEDELMSVHLGGVLLAAVRAACGGAPSLERLEAGARGAARAALERLRSRLPAVRGREALRSAAQRLLREVEPLVQG</sequence>